<comment type="caution">
    <text evidence="4">The sequence shown here is derived from an EMBL/GenBank/DDBJ whole genome shotgun (WGS) entry which is preliminary data.</text>
</comment>
<evidence type="ECO:0000256" key="1">
    <source>
        <dbReference type="ARBA" id="ARBA00022801"/>
    </source>
</evidence>
<dbReference type="InterPro" id="IPR035965">
    <property type="entry name" value="PAS-like_dom_sf"/>
</dbReference>
<dbReference type="PANTHER" id="PTHR43156:SF2">
    <property type="entry name" value="STAGE II SPORULATION PROTEIN E"/>
    <property type="match status" value="1"/>
</dbReference>
<feature type="region of interest" description="Disordered" evidence="2">
    <location>
        <begin position="205"/>
        <end position="232"/>
    </location>
</feature>
<evidence type="ECO:0000313" key="5">
    <source>
        <dbReference type="Proteomes" id="UP001551582"/>
    </source>
</evidence>
<evidence type="ECO:0000259" key="3">
    <source>
        <dbReference type="SMART" id="SM00331"/>
    </source>
</evidence>
<feature type="compositionally biased region" description="Basic and acidic residues" evidence="2">
    <location>
        <begin position="220"/>
        <end position="232"/>
    </location>
</feature>
<organism evidence="4 5">
    <name type="scientific">Streptomyces griseoloalbus</name>
    <dbReference type="NCBI Taxonomy" id="67303"/>
    <lineage>
        <taxon>Bacteria</taxon>
        <taxon>Bacillati</taxon>
        <taxon>Actinomycetota</taxon>
        <taxon>Actinomycetes</taxon>
        <taxon>Kitasatosporales</taxon>
        <taxon>Streptomycetaceae</taxon>
        <taxon>Streptomyces</taxon>
    </lineage>
</organism>
<dbReference type="InterPro" id="IPR036457">
    <property type="entry name" value="PPM-type-like_dom_sf"/>
</dbReference>
<dbReference type="InterPro" id="IPR000014">
    <property type="entry name" value="PAS"/>
</dbReference>
<dbReference type="InterPro" id="IPR001932">
    <property type="entry name" value="PPM-type_phosphatase-like_dom"/>
</dbReference>
<dbReference type="SMART" id="SM00331">
    <property type="entry name" value="PP2C_SIG"/>
    <property type="match status" value="1"/>
</dbReference>
<dbReference type="RefSeq" id="WP_359982421.1">
    <property type="nucleotide sequence ID" value="NZ_JBEZLS010000013.1"/>
</dbReference>
<dbReference type="PANTHER" id="PTHR43156">
    <property type="entry name" value="STAGE II SPORULATION PROTEIN E-RELATED"/>
    <property type="match status" value="1"/>
</dbReference>
<dbReference type="InterPro" id="IPR052016">
    <property type="entry name" value="Bact_Sigma-Reg"/>
</dbReference>
<dbReference type="EMBL" id="JBEZLS010000013">
    <property type="protein sequence ID" value="MEU9353142.1"/>
    <property type="molecule type" value="Genomic_DNA"/>
</dbReference>
<dbReference type="InterPro" id="IPR013656">
    <property type="entry name" value="PAS_4"/>
</dbReference>
<evidence type="ECO:0000313" key="4">
    <source>
        <dbReference type="EMBL" id="MEU9353142.1"/>
    </source>
</evidence>
<dbReference type="CDD" id="cd00130">
    <property type="entry name" value="PAS"/>
    <property type="match status" value="1"/>
</dbReference>
<feature type="domain" description="PPM-type phosphatase" evidence="3">
    <location>
        <begin position="310"/>
        <end position="522"/>
    </location>
</feature>
<dbReference type="Gene3D" id="3.60.40.10">
    <property type="entry name" value="PPM-type phosphatase domain"/>
    <property type="match status" value="1"/>
</dbReference>
<protein>
    <submittedName>
        <fullName evidence="4">SpoIIE family protein phosphatase</fullName>
    </submittedName>
</protein>
<dbReference type="SUPFAM" id="SSF55785">
    <property type="entry name" value="PYP-like sensor domain (PAS domain)"/>
    <property type="match status" value="1"/>
</dbReference>
<name>A0ABV3E8Z3_9ACTN</name>
<keyword evidence="5" id="KW-1185">Reference proteome</keyword>
<dbReference type="Pfam" id="PF08448">
    <property type="entry name" value="PAS_4"/>
    <property type="match status" value="1"/>
</dbReference>
<dbReference type="Pfam" id="PF07228">
    <property type="entry name" value="SpoIIE"/>
    <property type="match status" value="1"/>
</dbReference>
<reference evidence="4 5" key="1">
    <citation type="submission" date="2024-06" db="EMBL/GenBank/DDBJ databases">
        <title>The Natural Products Discovery Center: Release of the First 8490 Sequenced Strains for Exploring Actinobacteria Biosynthetic Diversity.</title>
        <authorList>
            <person name="Kalkreuter E."/>
            <person name="Kautsar S.A."/>
            <person name="Yang D."/>
            <person name="Bader C.D."/>
            <person name="Teijaro C.N."/>
            <person name="Fluegel L."/>
            <person name="Davis C.M."/>
            <person name="Simpson J.R."/>
            <person name="Lauterbach L."/>
            <person name="Steele A.D."/>
            <person name="Gui C."/>
            <person name="Meng S."/>
            <person name="Li G."/>
            <person name="Viehrig K."/>
            <person name="Ye F."/>
            <person name="Su P."/>
            <person name="Kiefer A.F."/>
            <person name="Nichols A."/>
            <person name="Cepeda A.J."/>
            <person name="Yan W."/>
            <person name="Fan B."/>
            <person name="Jiang Y."/>
            <person name="Adhikari A."/>
            <person name="Zheng C.-J."/>
            <person name="Schuster L."/>
            <person name="Cowan T.M."/>
            <person name="Smanski M.J."/>
            <person name="Chevrette M.G."/>
            <person name="De Carvalho L.P.S."/>
            <person name="Shen B."/>
        </authorList>
    </citation>
    <scope>NUCLEOTIDE SEQUENCE [LARGE SCALE GENOMIC DNA]</scope>
    <source>
        <strain evidence="4 5">NPDC048274</strain>
    </source>
</reference>
<sequence>MTLGLFRAITRPLPHPVLLCGADGRVLAANPAASRCDDRLRPGASVFDLRPDDTSPLRQQLAGWLRSGSPVPGALVLKDADGRTRRFRCHGARATWWDGPQPAVQLHLVEAGTSDRFVVLSQQVEVLNREVAFRRATEVDRARLLAAEQAARAQLQHLYDLTAALAAAITLAEVSRAVSEVAPAALGATAAELYLHSARLVPPLQPEDNGLPAGAGGWTDLDRPSSSDRPLAREAADAVPLALSLEADGVHLGMLIIYGSDSSTAPEHVTAVVQQIAQALRRAGLHEHEHRVAERLQLSLLPRLPQLPGLEAATCYAPGSDLLSVGGDWYDVYDVDADHIGLSIGDVAGHGLHEATVMAQVTAALRNIVPRCGTDPAAVLDEVNTFLGRYHPERMATACYLVFDRRTRTLTYATAGHPPPLLIHADGSSTYLDHATSPPLGPVRGIRYRQADTTVTENDTLLLYTDGLIERRREDLAIGMERLTEFARTTSGLDIAELCDRFLHHQPEAAFPDDRALLAVRFPHRPGRPSARRDTGTASA</sequence>
<evidence type="ECO:0000256" key="2">
    <source>
        <dbReference type="SAM" id="MobiDB-lite"/>
    </source>
</evidence>
<dbReference type="Gene3D" id="3.30.450.20">
    <property type="entry name" value="PAS domain"/>
    <property type="match status" value="1"/>
</dbReference>
<dbReference type="Proteomes" id="UP001551582">
    <property type="component" value="Unassembled WGS sequence"/>
</dbReference>
<keyword evidence="1" id="KW-0378">Hydrolase</keyword>
<gene>
    <name evidence="4" type="ORF">AB0D65_19595</name>
</gene>
<proteinExistence type="predicted"/>
<accession>A0ABV3E8Z3</accession>
<dbReference type="SUPFAM" id="SSF81606">
    <property type="entry name" value="PP2C-like"/>
    <property type="match status" value="1"/>
</dbReference>